<accession>A0ABW4T7Y6</accession>
<name>A0ABW4T7Y6_9ACTN</name>
<keyword evidence="2" id="KW-1185">Reference proteome</keyword>
<dbReference type="SUPFAM" id="SSF56112">
    <property type="entry name" value="Protein kinase-like (PK-like)"/>
    <property type="match status" value="1"/>
</dbReference>
<reference evidence="2" key="1">
    <citation type="journal article" date="2019" name="Int. J. Syst. Evol. Microbiol.">
        <title>The Global Catalogue of Microorganisms (GCM) 10K type strain sequencing project: providing services to taxonomists for standard genome sequencing and annotation.</title>
        <authorList>
            <consortium name="The Broad Institute Genomics Platform"/>
            <consortium name="The Broad Institute Genome Sequencing Center for Infectious Disease"/>
            <person name="Wu L."/>
            <person name="Ma J."/>
        </authorList>
    </citation>
    <scope>NUCLEOTIDE SEQUENCE [LARGE SCALE GENOMIC DNA]</scope>
    <source>
        <strain evidence="2">ICMP 6774ER</strain>
    </source>
</reference>
<organism evidence="1 2">
    <name type="scientific">Nonomuraea mangrovi</name>
    <dbReference type="NCBI Taxonomy" id="2316207"/>
    <lineage>
        <taxon>Bacteria</taxon>
        <taxon>Bacillati</taxon>
        <taxon>Actinomycetota</taxon>
        <taxon>Actinomycetes</taxon>
        <taxon>Streptosporangiales</taxon>
        <taxon>Streptosporangiaceae</taxon>
        <taxon>Nonomuraea</taxon>
    </lineage>
</organism>
<sequence>MRVGDAVLKPVDDREEAEWSANVLARLAGDGFRVPRPLASPSGDHVVDGWSAAEFLCGRAGPIGRWPELLAAGRALHEALRGTPRPAFLDRRSHPWAVADRVAWEEVTVEPLAVLREPLARLAAMRRPVDAPHQIIHGDLAGNVLFADGSDPAVIDFSPYWRPAAYGEAIAVADGLLWWEAGPELIGLADGGDDFRQLLVRALIFRLVALDGLCKESGREVPEREVEGFVSATDRLG</sequence>
<dbReference type="RefSeq" id="WP_379578091.1">
    <property type="nucleotide sequence ID" value="NZ_JBHUFV010000055.1"/>
</dbReference>
<proteinExistence type="predicted"/>
<protein>
    <submittedName>
        <fullName evidence="1">TIGR02569 family protein</fullName>
    </submittedName>
</protein>
<comment type="caution">
    <text evidence="1">The sequence shown here is derived from an EMBL/GenBank/DDBJ whole genome shotgun (WGS) entry which is preliminary data.</text>
</comment>
<dbReference type="Proteomes" id="UP001597368">
    <property type="component" value="Unassembled WGS sequence"/>
</dbReference>
<dbReference type="InterPro" id="IPR011009">
    <property type="entry name" value="Kinase-like_dom_sf"/>
</dbReference>
<evidence type="ECO:0000313" key="2">
    <source>
        <dbReference type="Proteomes" id="UP001597368"/>
    </source>
</evidence>
<dbReference type="EMBL" id="JBHUFV010000055">
    <property type="protein sequence ID" value="MFD1937165.1"/>
    <property type="molecule type" value="Genomic_DNA"/>
</dbReference>
<gene>
    <name evidence="1" type="ORF">ACFSKW_37415</name>
</gene>
<evidence type="ECO:0000313" key="1">
    <source>
        <dbReference type="EMBL" id="MFD1937165.1"/>
    </source>
</evidence>